<dbReference type="OrthoDB" id="10005277at2"/>
<feature type="region of interest" description="Disordered" evidence="1">
    <location>
        <begin position="123"/>
        <end position="145"/>
    </location>
</feature>
<feature type="chain" id="PRO_5011568828" description="Lipoprotein" evidence="2">
    <location>
        <begin position="19"/>
        <end position="145"/>
    </location>
</feature>
<reference evidence="4" key="1">
    <citation type="submission" date="2016-10" db="EMBL/GenBank/DDBJ databases">
        <authorList>
            <person name="Varghese N."/>
            <person name="Submissions S."/>
        </authorList>
    </citation>
    <scope>NUCLEOTIDE SEQUENCE [LARGE SCALE GENOMIC DNA]</scope>
    <source>
        <strain evidence="4">DSM 10146</strain>
    </source>
</reference>
<keyword evidence="4" id="KW-1185">Reference proteome</keyword>
<evidence type="ECO:0000313" key="3">
    <source>
        <dbReference type="EMBL" id="SDF07031.1"/>
    </source>
</evidence>
<dbReference type="AlphaFoldDB" id="A0A1G7I2R1"/>
<gene>
    <name evidence="3" type="ORF">SAMN04488105_1126</name>
</gene>
<evidence type="ECO:0000256" key="2">
    <source>
        <dbReference type="SAM" id="SignalP"/>
    </source>
</evidence>
<protein>
    <recommendedName>
        <fullName evidence="5">Lipoprotein</fullName>
    </recommendedName>
</protein>
<dbReference type="RefSeq" id="WP_131822034.1">
    <property type="nucleotide sequence ID" value="NZ_FNAV01000012.1"/>
</dbReference>
<evidence type="ECO:0000256" key="1">
    <source>
        <dbReference type="SAM" id="MobiDB-lite"/>
    </source>
</evidence>
<dbReference type="STRING" id="282683.SAMN04488105_1126"/>
<dbReference type="EMBL" id="FNAV01000012">
    <property type="protein sequence ID" value="SDF07031.1"/>
    <property type="molecule type" value="Genomic_DNA"/>
</dbReference>
<keyword evidence="2" id="KW-0732">Signal</keyword>
<accession>A0A1G7I2R1</accession>
<dbReference type="Proteomes" id="UP000198994">
    <property type="component" value="Unassembled WGS sequence"/>
</dbReference>
<evidence type="ECO:0008006" key="5">
    <source>
        <dbReference type="Google" id="ProtNLM"/>
    </source>
</evidence>
<name>A0A1G7I2R1_9RHOB</name>
<sequence length="145" mass="15956">MKAMMICCVALLSSCAVPGDFCEVVTGEKRFDPATGAAMIRTDREDVVQIRVENDYWLARCQVSDKSDFTVRSLTHFAFTKEKPSFAPHAGKVGSEPKLLIGENAFSRIISVAQQGCPLALSRATRGTHRQERDRPVARPAAARM</sequence>
<evidence type="ECO:0000313" key="4">
    <source>
        <dbReference type="Proteomes" id="UP000198994"/>
    </source>
</evidence>
<proteinExistence type="predicted"/>
<feature type="signal peptide" evidence="2">
    <location>
        <begin position="1"/>
        <end position="18"/>
    </location>
</feature>
<dbReference type="PROSITE" id="PS51257">
    <property type="entry name" value="PROKAR_LIPOPROTEIN"/>
    <property type="match status" value="1"/>
</dbReference>
<organism evidence="3 4">
    <name type="scientific">Salipiger thiooxidans</name>
    <dbReference type="NCBI Taxonomy" id="282683"/>
    <lineage>
        <taxon>Bacteria</taxon>
        <taxon>Pseudomonadati</taxon>
        <taxon>Pseudomonadota</taxon>
        <taxon>Alphaproteobacteria</taxon>
        <taxon>Rhodobacterales</taxon>
        <taxon>Roseobacteraceae</taxon>
        <taxon>Salipiger</taxon>
    </lineage>
</organism>